<evidence type="ECO:0000313" key="1">
    <source>
        <dbReference type="EMBL" id="POM60446.1"/>
    </source>
</evidence>
<accession>A0A2P4X4H6</accession>
<sequence length="285" mass="32449">MESSYFVATRRAEEEQVRLKDAVDDQAIYLATLRALVPKHLYDWIAITETTRAAIVSSHQVNMQANHVLFAEHLRQVFSAYTQVGTVFGGIDLTTMPDGMTTSGRSPNADEALGYFRHFNKCTLPFSFKQTHEAWWNMTNLNQWLQDGDGYANLADPNDTVILRLHLVRTLPTGITVSIKQRYILRRFVEETRAVFMWKTYSEGEGPFTGFFVEETGWAHLQPSTDGSTIVGVCVDQAPMQLNASKLRTTDSEQFYSLMQSLLKENAEVFTHILSKKLMEETLFD</sequence>
<evidence type="ECO:0000313" key="2">
    <source>
        <dbReference type="Proteomes" id="UP000237271"/>
    </source>
</evidence>
<dbReference type="AlphaFoldDB" id="A0A2P4X4H6"/>
<proteinExistence type="predicted"/>
<dbReference type="Proteomes" id="UP000237271">
    <property type="component" value="Unassembled WGS sequence"/>
</dbReference>
<dbReference type="OrthoDB" id="127394at2759"/>
<organism evidence="1 2">
    <name type="scientific">Phytophthora palmivora</name>
    <dbReference type="NCBI Taxonomy" id="4796"/>
    <lineage>
        <taxon>Eukaryota</taxon>
        <taxon>Sar</taxon>
        <taxon>Stramenopiles</taxon>
        <taxon>Oomycota</taxon>
        <taxon>Peronosporomycetes</taxon>
        <taxon>Peronosporales</taxon>
        <taxon>Peronosporaceae</taxon>
        <taxon>Phytophthora</taxon>
    </lineage>
</organism>
<reference evidence="1 2" key="1">
    <citation type="journal article" date="2017" name="Genome Biol. Evol.">
        <title>Phytophthora megakarya and P. palmivora, closely related causal agents of cacao black pod rot, underwent increases in genome sizes and gene numbers by different mechanisms.</title>
        <authorList>
            <person name="Ali S.S."/>
            <person name="Shao J."/>
            <person name="Lary D.J."/>
            <person name="Kronmiller B."/>
            <person name="Shen D."/>
            <person name="Strem M.D."/>
            <person name="Amoako-Attah I."/>
            <person name="Akrofi A.Y."/>
            <person name="Begoude B.A."/>
            <person name="Ten Hoopen G.M."/>
            <person name="Coulibaly K."/>
            <person name="Kebe B.I."/>
            <person name="Melnick R.L."/>
            <person name="Guiltinan M.J."/>
            <person name="Tyler B.M."/>
            <person name="Meinhardt L.W."/>
            <person name="Bailey B.A."/>
        </authorList>
    </citation>
    <scope>NUCLEOTIDE SEQUENCE [LARGE SCALE GENOMIC DNA]</scope>
    <source>
        <strain evidence="2">sbr112.9</strain>
    </source>
</reference>
<keyword evidence="2" id="KW-1185">Reference proteome</keyword>
<dbReference type="EMBL" id="NCKW01016868">
    <property type="protein sequence ID" value="POM60446.1"/>
    <property type="molecule type" value="Genomic_DNA"/>
</dbReference>
<protein>
    <submittedName>
        <fullName evidence="1">Uncharacterized protein</fullName>
    </submittedName>
</protein>
<gene>
    <name evidence="1" type="ORF">PHPALM_30702</name>
</gene>
<comment type="caution">
    <text evidence="1">The sequence shown here is derived from an EMBL/GenBank/DDBJ whole genome shotgun (WGS) entry which is preliminary data.</text>
</comment>
<name>A0A2P4X4H6_9STRA</name>